<feature type="transmembrane region" description="Helical" evidence="1">
    <location>
        <begin position="7"/>
        <end position="31"/>
    </location>
</feature>
<sequence length="211" mass="23282">MNTNSIFWLGVLGVVLFVGITILGGFLFPAYSHVAQFISESYATGTTYGSYLRYAGFIPSGILMALFLFLVPTVLPKSGLVKIAFWGIGLFYGLGTVVTGLFPCDIGCNPEFIDPSISQFIHNISGFLTYLIVPWCILALGFKAKTWPNGKNISLITLLFGLIAICFVFVFFSDPNSNLKGLYQRIIEGSILYWMLTMAFYIKNKSLLISS</sequence>
<gene>
    <name evidence="2" type="ORF">MNBD_BACTEROID03-1132</name>
</gene>
<feature type="transmembrane region" description="Helical" evidence="1">
    <location>
        <begin position="51"/>
        <end position="71"/>
    </location>
</feature>
<dbReference type="EMBL" id="UOEL01000081">
    <property type="protein sequence ID" value="VAW12105.1"/>
    <property type="molecule type" value="Genomic_DNA"/>
</dbReference>
<keyword evidence="1" id="KW-0812">Transmembrane</keyword>
<protein>
    <recommendedName>
        <fullName evidence="3">DUF998 domain-containing protein</fullName>
    </recommendedName>
</protein>
<dbReference type="AlphaFoldDB" id="A0A3B0T186"/>
<dbReference type="Pfam" id="PF06197">
    <property type="entry name" value="DUF998"/>
    <property type="match status" value="1"/>
</dbReference>
<feature type="transmembrane region" description="Helical" evidence="1">
    <location>
        <begin position="122"/>
        <end position="141"/>
    </location>
</feature>
<proteinExistence type="predicted"/>
<keyword evidence="1" id="KW-1133">Transmembrane helix</keyword>
<evidence type="ECO:0008006" key="3">
    <source>
        <dbReference type="Google" id="ProtNLM"/>
    </source>
</evidence>
<organism evidence="2">
    <name type="scientific">hydrothermal vent metagenome</name>
    <dbReference type="NCBI Taxonomy" id="652676"/>
    <lineage>
        <taxon>unclassified sequences</taxon>
        <taxon>metagenomes</taxon>
        <taxon>ecological metagenomes</taxon>
    </lineage>
</organism>
<dbReference type="InterPro" id="IPR009339">
    <property type="entry name" value="DUF998"/>
</dbReference>
<evidence type="ECO:0000313" key="2">
    <source>
        <dbReference type="EMBL" id="VAW12105.1"/>
    </source>
</evidence>
<feature type="transmembrane region" description="Helical" evidence="1">
    <location>
        <begin position="83"/>
        <end position="102"/>
    </location>
</feature>
<feature type="transmembrane region" description="Helical" evidence="1">
    <location>
        <begin position="185"/>
        <end position="202"/>
    </location>
</feature>
<feature type="transmembrane region" description="Helical" evidence="1">
    <location>
        <begin position="153"/>
        <end position="173"/>
    </location>
</feature>
<evidence type="ECO:0000256" key="1">
    <source>
        <dbReference type="SAM" id="Phobius"/>
    </source>
</evidence>
<keyword evidence="1" id="KW-0472">Membrane</keyword>
<name>A0A3B0T186_9ZZZZ</name>
<accession>A0A3B0T186</accession>
<reference evidence="2" key="1">
    <citation type="submission" date="2018-06" db="EMBL/GenBank/DDBJ databases">
        <authorList>
            <person name="Zhirakovskaya E."/>
        </authorList>
    </citation>
    <scope>NUCLEOTIDE SEQUENCE</scope>
</reference>